<evidence type="ECO:0000313" key="2">
    <source>
        <dbReference type="Proteomes" id="UP001596422"/>
    </source>
</evidence>
<proteinExistence type="predicted"/>
<protein>
    <submittedName>
        <fullName evidence="1">Uncharacterized protein</fullName>
    </submittedName>
</protein>
<keyword evidence="2" id="KW-1185">Reference proteome</keyword>
<organism evidence="1 2">
    <name type="scientific">Marinobacterium aestuariivivens</name>
    <dbReference type="NCBI Taxonomy" id="1698799"/>
    <lineage>
        <taxon>Bacteria</taxon>
        <taxon>Pseudomonadati</taxon>
        <taxon>Pseudomonadota</taxon>
        <taxon>Gammaproteobacteria</taxon>
        <taxon>Oceanospirillales</taxon>
        <taxon>Oceanospirillaceae</taxon>
        <taxon>Marinobacterium</taxon>
    </lineage>
</organism>
<evidence type="ECO:0000313" key="1">
    <source>
        <dbReference type="EMBL" id="MFC6671121.1"/>
    </source>
</evidence>
<dbReference type="RefSeq" id="WP_379909632.1">
    <property type="nucleotide sequence ID" value="NZ_JBHSWE010000001.1"/>
</dbReference>
<reference evidence="2" key="1">
    <citation type="journal article" date="2019" name="Int. J. Syst. Evol. Microbiol.">
        <title>The Global Catalogue of Microorganisms (GCM) 10K type strain sequencing project: providing services to taxonomists for standard genome sequencing and annotation.</title>
        <authorList>
            <consortium name="The Broad Institute Genomics Platform"/>
            <consortium name="The Broad Institute Genome Sequencing Center for Infectious Disease"/>
            <person name="Wu L."/>
            <person name="Ma J."/>
        </authorList>
    </citation>
    <scope>NUCLEOTIDE SEQUENCE [LARGE SCALE GENOMIC DNA]</scope>
    <source>
        <strain evidence="2">NBRC 111756</strain>
    </source>
</reference>
<dbReference type="EMBL" id="JBHSWE010000001">
    <property type="protein sequence ID" value="MFC6671121.1"/>
    <property type="molecule type" value="Genomic_DNA"/>
</dbReference>
<comment type="caution">
    <text evidence="1">The sequence shown here is derived from an EMBL/GenBank/DDBJ whole genome shotgun (WGS) entry which is preliminary data.</text>
</comment>
<name>A0ABW2A158_9GAMM</name>
<accession>A0ABW2A158</accession>
<sequence length="89" mass="10830">MKLTKRFDVKVTPKKFVRAFKELSHRKYETNYIPNFDGYNLEQKKAVLVDYFGLVIDKYEDNEIEFEFRKRMSKQVKDLQVDVMDFSYS</sequence>
<dbReference type="Proteomes" id="UP001596422">
    <property type="component" value="Unassembled WGS sequence"/>
</dbReference>
<gene>
    <name evidence="1" type="ORF">ACFQDL_14385</name>
</gene>